<accession>A0A3N4GTL2</accession>
<evidence type="ECO:0000313" key="16">
    <source>
        <dbReference type="EMBL" id="RPA66373.1"/>
    </source>
</evidence>
<dbReference type="EMBL" id="RKMH01000001">
    <property type="protein sequence ID" value="RPA66373.1"/>
    <property type="molecule type" value="Genomic_DNA"/>
</dbReference>
<name>A0A3N4GTL2_9ACTN</name>
<evidence type="ECO:0000256" key="1">
    <source>
        <dbReference type="ARBA" id="ARBA00004651"/>
    </source>
</evidence>
<comment type="caution">
    <text evidence="16">The sequence shown here is derived from an EMBL/GenBank/DDBJ whole genome shotgun (WGS) entry which is preliminary data.</text>
</comment>
<dbReference type="AlphaFoldDB" id="A0A3N4GTL2"/>
<dbReference type="GO" id="GO:0005886">
    <property type="term" value="C:plasma membrane"/>
    <property type="evidence" value="ECO:0007669"/>
    <property type="project" value="UniProtKB-SubCell"/>
</dbReference>
<dbReference type="NCBIfam" id="NF003349">
    <property type="entry name" value="PRK04375.1-2"/>
    <property type="match status" value="1"/>
</dbReference>
<dbReference type="InterPro" id="IPR000537">
    <property type="entry name" value="UbiA_prenyltransferase"/>
</dbReference>
<evidence type="ECO:0000313" key="17">
    <source>
        <dbReference type="Proteomes" id="UP000267536"/>
    </source>
</evidence>
<reference evidence="16 17" key="1">
    <citation type="submission" date="2018-11" db="EMBL/GenBank/DDBJ databases">
        <title>Draft genome sequence of Gordonia sp. RS15-1S isolated from rice stems.</title>
        <authorList>
            <person name="Muangham S."/>
        </authorList>
    </citation>
    <scope>NUCLEOTIDE SEQUENCE [LARGE SCALE GENOMIC DNA]</scope>
    <source>
        <strain evidence="16 17">RS15-1S</strain>
    </source>
</reference>
<evidence type="ECO:0000256" key="14">
    <source>
        <dbReference type="HAMAP-Rule" id="MF_00154"/>
    </source>
</evidence>
<comment type="miscellaneous">
    <text evidence="14">Carbon 2 of the heme B porphyrin ring is defined according to the Fischer nomenclature.</text>
</comment>
<evidence type="ECO:0000256" key="2">
    <source>
        <dbReference type="ARBA" id="ARBA00004919"/>
    </source>
</evidence>
<evidence type="ECO:0000256" key="6">
    <source>
        <dbReference type="ARBA" id="ARBA00022692"/>
    </source>
</evidence>
<evidence type="ECO:0000256" key="13">
    <source>
        <dbReference type="ARBA" id="ARBA00047690"/>
    </source>
</evidence>
<dbReference type="NCBIfam" id="TIGR01473">
    <property type="entry name" value="cyoE_ctaB"/>
    <property type="match status" value="1"/>
</dbReference>
<dbReference type="GO" id="GO:0048034">
    <property type="term" value="P:heme O biosynthetic process"/>
    <property type="evidence" value="ECO:0007669"/>
    <property type="project" value="UniProtKB-UniRule"/>
</dbReference>
<keyword evidence="5 14" id="KW-0808">Transferase</keyword>
<comment type="catalytic activity">
    <reaction evidence="13 14">
        <text>heme b + (2E,6E)-farnesyl diphosphate + H2O = Fe(II)-heme o + diphosphate</text>
        <dbReference type="Rhea" id="RHEA:28070"/>
        <dbReference type="ChEBI" id="CHEBI:15377"/>
        <dbReference type="ChEBI" id="CHEBI:33019"/>
        <dbReference type="ChEBI" id="CHEBI:60344"/>
        <dbReference type="ChEBI" id="CHEBI:60530"/>
        <dbReference type="ChEBI" id="CHEBI:175763"/>
        <dbReference type="EC" id="2.5.1.141"/>
    </reaction>
</comment>
<evidence type="ECO:0000256" key="4">
    <source>
        <dbReference type="ARBA" id="ARBA00022475"/>
    </source>
</evidence>
<evidence type="ECO:0000256" key="11">
    <source>
        <dbReference type="ARBA" id="ARBA00040810"/>
    </source>
</evidence>
<dbReference type="PANTHER" id="PTHR43448:SF7">
    <property type="entry name" value="4-HYDROXYBENZOATE SOLANESYLTRANSFERASE"/>
    <property type="match status" value="1"/>
</dbReference>
<evidence type="ECO:0000256" key="8">
    <source>
        <dbReference type="ARBA" id="ARBA00023133"/>
    </source>
</evidence>
<dbReference type="UniPathway" id="UPA00834">
    <property type="reaction ID" value="UER00712"/>
</dbReference>
<evidence type="ECO:0000256" key="3">
    <source>
        <dbReference type="ARBA" id="ARBA00012292"/>
    </source>
</evidence>
<dbReference type="EC" id="2.5.1.141" evidence="3 14"/>
<dbReference type="Proteomes" id="UP000267536">
    <property type="component" value="Unassembled WGS sequence"/>
</dbReference>
<feature type="region of interest" description="Disordered" evidence="15">
    <location>
        <begin position="1"/>
        <end position="35"/>
    </location>
</feature>
<feature type="transmembrane region" description="Helical" evidence="14">
    <location>
        <begin position="321"/>
        <end position="341"/>
    </location>
</feature>
<feature type="transmembrane region" description="Helical" evidence="14">
    <location>
        <begin position="210"/>
        <end position="231"/>
    </location>
</feature>
<dbReference type="Gene3D" id="1.10.357.140">
    <property type="entry name" value="UbiA prenyltransferase"/>
    <property type="match status" value="1"/>
</dbReference>
<dbReference type="HAMAP" id="MF_00154">
    <property type="entry name" value="CyoE_CtaB"/>
    <property type="match status" value="1"/>
</dbReference>
<organism evidence="16 17">
    <name type="scientific">Gordonia oryzae</name>
    <dbReference type="NCBI Taxonomy" id="2487349"/>
    <lineage>
        <taxon>Bacteria</taxon>
        <taxon>Bacillati</taxon>
        <taxon>Actinomycetota</taxon>
        <taxon>Actinomycetes</taxon>
        <taxon>Mycobacteriales</taxon>
        <taxon>Gordoniaceae</taxon>
        <taxon>Gordonia</taxon>
    </lineage>
</organism>
<dbReference type="FunFam" id="1.10.357.140:FF:000001">
    <property type="entry name" value="Protoheme IX farnesyltransferase"/>
    <property type="match status" value="1"/>
</dbReference>
<evidence type="ECO:0000256" key="7">
    <source>
        <dbReference type="ARBA" id="ARBA00022989"/>
    </source>
</evidence>
<dbReference type="InterPro" id="IPR044878">
    <property type="entry name" value="UbiA_sf"/>
</dbReference>
<evidence type="ECO:0000256" key="12">
    <source>
        <dbReference type="ARBA" id="ARBA00042475"/>
    </source>
</evidence>
<feature type="transmembrane region" description="Helical" evidence="14">
    <location>
        <begin position="185"/>
        <end position="204"/>
    </location>
</feature>
<feature type="transmembrane region" description="Helical" evidence="14">
    <location>
        <begin position="86"/>
        <end position="110"/>
    </location>
</feature>
<gene>
    <name evidence="14" type="primary">ctaB</name>
    <name evidence="16" type="ORF">EF294_01065</name>
</gene>
<feature type="transmembrane region" description="Helical" evidence="14">
    <location>
        <begin position="131"/>
        <end position="154"/>
    </location>
</feature>
<keyword evidence="8 14" id="KW-0350">Heme biosynthesis</keyword>
<dbReference type="InterPro" id="IPR006369">
    <property type="entry name" value="Protohaem_IX_farnesylTrfase"/>
</dbReference>
<dbReference type="InterPro" id="IPR030470">
    <property type="entry name" value="UbiA_prenylTrfase_CS"/>
</dbReference>
<comment type="subcellular location">
    <subcellularLocation>
        <location evidence="1 14">Cell membrane</location>
        <topology evidence="1 14">Multi-pass membrane protein</topology>
    </subcellularLocation>
</comment>
<keyword evidence="4 14" id="KW-1003">Cell membrane</keyword>
<dbReference type="CDD" id="cd13957">
    <property type="entry name" value="PT_UbiA_Cox10"/>
    <property type="match status" value="1"/>
</dbReference>
<evidence type="ECO:0000256" key="5">
    <source>
        <dbReference type="ARBA" id="ARBA00022679"/>
    </source>
</evidence>
<comment type="similarity">
    <text evidence="14">Belongs to the UbiA prenyltransferase family. Protoheme IX farnesyltransferase subfamily.</text>
</comment>
<dbReference type="PROSITE" id="PS00943">
    <property type="entry name" value="UBIA"/>
    <property type="match status" value="1"/>
</dbReference>
<dbReference type="OrthoDB" id="9814417at2"/>
<comment type="pathway">
    <text evidence="2 14">Porphyrin-containing compound metabolism; heme O biosynthesis; heme O from protoheme: step 1/1.</text>
</comment>
<dbReference type="GO" id="GO:0008495">
    <property type="term" value="F:protoheme IX farnesyltransferase activity"/>
    <property type="evidence" value="ECO:0007669"/>
    <property type="project" value="UniProtKB-UniRule"/>
</dbReference>
<feature type="transmembrane region" description="Helical" evidence="14">
    <location>
        <begin position="64"/>
        <end position="80"/>
    </location>
</feature>
<dbReference type="PANTHER" id="PTHR43448">
    <property type="entry name" value="PROTOHEME IX FARNESYLTRANSFERASE, MITOCHONDRIAL"/>
    <property type="match status" value="1"/>
</dbReference>
<keyword evidence="9 14" id="KW-0472">Membrane</keyword>
<keyword evidence="7 14" id="KW-1133">Transmembrane helix</keyword>
<proteinExistence type="inferred from homology"/>
<evidence type="ECO:0000256" key="9">
    <source>
        <dbReference type="ARBA" id="ARBA00023136"/>
    </source>
</evidence>
<comment type="function">
    <text evidence="14">Converts heme B (protoheme IX) to heme O by substitution of the vinyl group on carbon 2 of heme B porphyrin ring with a hydroxyethyl farnesyl side group.</text>
</comment>
<feature type="transmembrane region" description="Helical" evidence="14">
    <location>
        <begin position="160"/>
        <end position="178"/>
    </location>
</feature>
<protein>
    <recommendedName>
        <fullName evidence="11 14">Protoheme IX farnesyltransferase</fullName>
        <ecNumber evidence="3 14">2.5.1.141</ecNumber>
    </recommendedName>
    <alternativeName>
        <fullName evidence="12 14">Heme B farnesyltransferase</fullName>
    </alternativeName>
    <alternativeName>
        <fullName evidence="10 14">Heme O synthase</fullName>
    </alternativeName>
</protein>
<keyword evidence="6 14" id="KW-0812">Transmembrane</keyword>
<keyword evidence="17" id="KW-1185">Reference proteome</keyword>
<sequence length="344" mass="37495">MRIGERVSGDGAAPGVSTSARHTQSRESGVAAQTDTGVEHIGATWPRRIRATVQAYIALTKPRVIELLLVATIPVMLQANRGHVDIAVILLTLLGGWLGAGSANTLNMVADADIDKKMRRTARRPLARKAVATRSALIFGIVLWVASFLVLFFAANLLSALLVTATVGFYVGVYTMILKRRTWQNVVWGGAAGCMPTLVGWAAVTGSLSWQPVVLFLVIFFWTPPHTWALAMRYREDYKAAGVPMLPVIASDEHVTRQMLFYTWATVLASLALIPAASWIYAAVAVLAGAWFLSRVHKLYRDTRQGAEVTPLKIFLQSNEYLAILFCGLAIDAVVNLPVLAHVF</sequence>
<evidence type="ECO:0000256" key="15">
    <source>
        <dbReference type="SAM" id="MobiDB-lite"/>
    </source>
</evidence>
<feature type="transmembrane region" description="Helical" evidence="14">
    <location>
        <begin position="260"/>
        <end position="293"/>
    </location>
</feature>
<dbReference type="Pfam" id="PF01040">
    <property type="entry name" value="UbiA"/>
    <property type="match status" value="1"/>
</dbReference>
<evidence type="ECO:0000256" key="10">
    <source>
        <dbReference type="ARBA" id="ARBA00030253"/>
    </source>
</evidence>